<name>A0A0D7AV99_9AGAR</name>
<sequence length="835" mass="92442">MPPIQFDRLIRQSSPLCRTSAQPRPLLPCQGSREQSPTKWPHLSALLCPPGPTRLLKGLITSGKAAALSLRIQSKPSLPHPWKQVESAGGGEIEIVGWTGMGEVAAALNKHLEAAELIVSSPSQAGVGSAYLTLISWPSVQAITDAQNKSGREAVLRSDEEHFLSDMDVAECLTEQLEDTVANLTPAEAEEATNLFDCALFDYQAVEQVQSFDGTSHSQENVVITQDAADRLAADLQRYSRKPIPPVDYTQGLTADEYNNSVIPKSGPFPSQREPLFYAFHLLTLHGFILDVLEAKSRNPRWDRPEPTHKAQTSDVHASSSVSSSPNASQPSSTPLSTLSPSSSSSTPPSTLSPSSSSSPSASQPSSTPSTLSPSSSLSAVASGPSTPSTSSTASSIKRGRTASAEHEQPKPKQKRAKTGAQLIHKKRQTEVHYVKKLKAGGSDNITLEGVKMETIPTAQGGWQGSRALMRSIGARVVAMWHKRTLGQHLRNVKLIPFKNLDQLPTKIFDCHGRLIIYRTRLTKFINPTLTVFACHTQLSPFMAQFIYEAQKFVLVVTYESGNEVRGDHFFQISGHDRNNKQVPMLRAWHREPQNMRALSIFFRKGGPMARITMYVNKTLDQFPGLRARLYQVKEYMEATYNISPMYGLFWNFCLNWGRGSTFVRCLPHVDAMNVAIGVCAIFIMGIFNSDEMCWLCFWDLNIFIQLPPGVVLTYPSALFYHFNYDLSDLRPYLSLDRIEELAELLRDTKITGVRDVDIVVSAVEPTQETRNDCTVLGDSEDDIRYMRSSGVLFTQATMFQTAELKIDTVKMAKEAGMDTECNVSELKEKGMYWA</sequence>
<protein>
    <submittedName>
        <fullName evidence="2">Uncharacterized protein</fullName>
    </submittedName>
</protein>
<reference evidence="2 3" key="1">
    <citation type="journal article" date="2015" name="Fungal Genet. Biol.">
        <title>Evolution of novel wood decay mechanisms in Agaricales revealed by the genome sequences of Fistulina hepatica and Cylindrobasidium torrendii.</title>
        <authorList>
            <person name="Floudas D."/>
            <person name="Held B.W."/>
            <person name="Riley R."/>
            <person name="Nagy L.G."/>
            <person name="Koehler G."/>
            <person name="Ransdell A.S."/>
            <person name="Younus H."/>
            <person name="Chow J."/>
            <person name="Chiniquy J."/>
            <person name="Lipzen A."/>
            <person name="Tritt A."/>
            <person name="Sun H."/>
            <person name="Haridas S."/>
            <person name="LaButti K."/>
            <person name="Ohm R.A."/>
            <person name="Kues U."/>
            <person name="Blanchette R.A."/>
            <person name="Grigoriev I.V."/>
            <person name="Minto R.E."/>
            <person name="Hibbett D.S."/>
        </authorList>
    </citation>
    <scope>NUCLEOTIDE SEQUENCE [LARGE SCALE GENOMIC DNA]</scope>
    <source>
        <strain evidence="2 3">FP15055 ss-10</strain>
    </source>
</reference>
<gene>
    <name evidence="2" type="ORF">CYLTODRAFT_494730</name>
</gene>
<feature type="region of interest" description="Disordered" evidence="1">
    <location>
        <begin position="300"/>
        <end position="423"/>
    </location>
</feature>
<dbReference type="OrthoDB" id="3266461at2759"/>
<feature type="compositionally biased region" description="Basic residues" evidence="1">
    <location>
        <begin position="412"/>
        <end position="423"/>
    </location>
</feature>
<evidence type="ECO:0000313" key="2">
    <source>
        <dbReference type="EMBL" id="KIY62303.1"/>
    </source>
</evidence>
<dbReference type="Gene3D" id="3.60.130.30">
    <property type="match status" value="1"/>
</dbReference>
<accession>A0A0D7AV99</accession>
<dbReference type="AlphaFoldDB" id="A0A0D7AV99"/>
<proteinExistence type="predicted"/>
<feature type="compositionally biased region" description="Basic and acidic residues" evidence="1">
    <location>
        <begin position="300"/>
        <end position="309"/>
    </location>
</feature>
<dbReference type="STRING" id="1314674.A0A0D7AV99"/>
<dbReference type="Proteomes" id="UP000054007">
    <property type="component" value="Unassembled WGS sequence"/>
</dbReference>
<organism evidence="2 3">
    <name type="scientific">Cylindrobasidium torrendii FP15055 ss-10</name>
    <dbReference type="NCBI Taxonomy" id="1314674"/>
    <lineage>
        <taxon>Eukaryota</taxon>
        <taxon>Fungi</taxon>
        <taxon>Dikarya</taxon>
        <taxon>Basidiomycota</taxon>
        <taxon>Agaricomycotina</taxon>
        <taxon>Agaricomycetes</taxon>
        <taxon>Agaricomycetidae</taxon>
        <taxon>Agaricales</taxon>
        <taxon>Marasmiineae</taxon>
        <taxon>Physalacriaceae</taxon>
        <taxon>Cylindrobasidium</taxon>
    </lineage>
</organism>
<evidence type="ECO:0000256" key="1">
    <source>
        <dbReference type="SAM" id="MobiDB-lite"/>
    </source>
</evidence>
<evidence type="ECO:0000313" key="3">
    <source>
        <dbReference type="Proteomes" id="UP000054007"/>
    </source>
</evidence>
<keyword evidence="3" id="KW-1185">Reference proteome</keyword>
<dbReference type="EMBL" id="KN880799">
    <property type="protein sequence ID" value="KIY62303.1"/>
    <property type="molecule type" value="Genomic_DNA"/>
</dbReference>
<feature type="compositionally biased region" description="Low complexity" evidence="1">
    <location>
        <begin position="313"/>
        <end position="396"/>
    </location>
</feature>